<keyword evidence="12" id="KW-0564">Palmitate</keyword>
<evidence type="ECO:0000256" key="11">
    <source>
        <dbReference type="ARBA" id="ARBA00023136"/>
    </source>
</evidence>
<evidence type="ECO:0000256" key="12">
    <source>
        <dbReference type="ARBA" id="ARBA00023139"/>
    </source>
</evidence>
<evidence type="ECO:0000256" key="8">
    <source>
        <dbReference type="ARBA" id="ARBA00023047"/>
    </source>
</evidence>
<keyword evidence="9" id="KW-0406">Ion transport</keyword>
<dbReference type="AlphaFoldDB" id="A0A6G1ZIQ3"/>
<dbReference type="GO" id="GO:0009279">
    <property type="term" value="C:cell outer membrane"/>
    <property type="evidence" value="ECO:0007669"/>
    <property type="project" value="UniProtKB-SubCell"/>
</dbReference>
<keyword evidence="3" id="KW-0813">Transport</keyword>
<proteinExistence type="inferred from homology"/>
<dbReference type="RefSeq" id="WP_007658606.1">
    <property type="nucleotide sequence ID" value="NZ_CAJSYT010000017.1"/>
</dbReference>
<keyword evidence="11 15" id="KW-0472">Membrane</keyword>
<comment type="subcellular location">
    <subcellularLocation>
        <location evidence="1">Cell outer membrane</location>
        <topology evidence="1">Multi-pass membrane protein</topology>
    </subcellularLocation>
</comment>
<dbReference type="PANTHER" id="PTHR33619:SF3">
    <property type="entry name" value="POLYSACCHARIDE EXPORT PROTEIN GFCE-RELATED"/>
    <property type="match status" value="1"/>
</dbReference>
<evidence type="ECO:0000259" key="18">
    <source>
        <dbReference type="Pfam" id="PF22461"/>
    </source>
</evidence>
<sequence length="281" mass="30766">MRLKLASAVLFIILMGSCAVPKDITYFQKGNDITAEQIAQMKNYIDPMIKVGDVLTISVSSTDPLAVAPFNLPLVSFVKEGGVISNSTVGGSASGSKDIASSQAMQTYTVNASGMINFPVLGELKISDMRKQDVINLIQDKIRQYVKDPIVNLNIINYKVTVLGEVNRPGSYSIGTDRVSILDALGYAGDMTIFGDRKNVKVIRDINGVKQIIVYDVTSSDFLIDPDFYLQQNDVVYVEPNDKRKKNSRYSQTDQFSLSIVTAIVSVCSTVTSIVLAISRR</sequence>
<dbReference type="EMBL" id="WKLP01000034">
    <property type="protein sequence ID" value="MRY13750.1"/>
    <property type="molecule type" value="Genomic_DNA"/>
</dbReference>
<feature type="chain" id="PRO_5041174417" evidence="16">
    <location>
        <begin position="22"/>
        <end position="281"/>
    </location>
</feature>
<dbReference type="InterPro" id="IPR003715">
    <property type="entry name" value="Poly_export_N"/>
</dbReference>
<keyword evidence="15" id="KW-1133">Transmembrane helix</keyword>
<accession>A0A6G1ZIQ3</accession>
<keyword evidence="5" id="KW-0762">Sugar transport</keyword>
<keyword evidence="13" id="KW-0998">Cell outer membrane</keyword>
<dbReference type="GO" id="GO:0006811">
    <property type="term" value="P:monoatomic ion transport"/>
    <property type="evidence" value="ECO:0007669"/>
    <property type="project" value="UniProtKB-KW"/>
</dbReference>
<evidence type="ECO:0000256" key="3">
    <source>
        <dbReference type="ARBA" id="ARBA00022448"/>
    </source>
</evidence>
<keyword evidence="7 16" id="KW-0732">Signal</keyword>
<evidence type="ECO:0000256" key="15">
    <source>
        <dbReference type="SAM" id="Phobius"/>
    </source>
</evidence>
<evidence type="ECO:0000256" key="13">
    <source>
        <dbReference type="ARBA" id="ARBA00023237"/>
    </source>
</evidence>
<evidence type="ECO:0000256" key="6">
    <source>
        <dbReference type="ARBA" id="ARBA00022692"/>
    </source>
</evidence>
<evidence type="ECO:0000313" key="19">
    <source>
        <dbReference type="EMBL" id="MRY13750.1"/>
    </source>
</evidence>
<keyword evidence="8" id="KW-0625">Polysaccharide transport</keyword>
<feature type="signal peptide" evidence="16">
    <location>
        <begin position="1"/>
        <end position="21"/>
    </location>
</feature>
<dbReference type="GO" id="GO:0015288">
    <property type="term" value="F:porin activity"/>
    <property type="evidence" value="ECO:0007669"/>
    <property type="project" value="UniProtKB-KW"/>
</dbReference>
<keyword evidence="14" id="KW-0449">Lipoprotein</keyword>
<dbReference type="GO" id="GO:0015159">
    <property type="term" value="F:polysaccharide transmembrane transporter activity"/>
    <property type="evidence" value="ECO:0007669"/>
    <property type="project" value="InterPro"/>
</dbReference>
<dbReference type="InterPro" id="IPR049712">
    <property type="entry name" value="Poly_export"/>
</dbReference>
<evidence type="ECO:0000256" key="9">
    <source>
        <dbReference type="ARBA" id="ARBA00023065"/>
    </source>
</evidence>
<evidence type="ECO:0000256" key="4">
    <source>
        <dbReference type="ARBA" id="ARBA00022452"/>
    </source>
</evidence>
<name>A0A6G1ZIQ3_9BACT</name>
<keyword evidence="4" id="KW-1134">Transmembrane beta strand</keyword>
<protein>
    <submittedName>
        <fullName evidence="19">Uncharacterized protein</fullName>
    </submittedName>
</protein>
<dbReference type="Pfam" id="PF02563">
    <property type="entry name" value="Poly_export"/>
    <property type="match status" value="1"/>
</dbReference>
<evidence type="ECO:0000256" key="14">
    <source>
        <dbReference type="ARBA" id="ARBA00023288"/>
    </source>
</evidence>
<feature type="domain" description="Polysaccharide export protein N-terminal" evidence="17">
    <location>
        <begin position="48"/>
        <end position="155"/>
    </location>
</feature>
<feature type="transmembrane region" description="Helical" evidence="15">
    <location>
        <begin position="256"/>
        <end position="278"/>
    </location>
</feature>
<organism evidence="19">
    <name type="scientific">Parabacteroides goldsteinii</name>
    <dbReference type="NCBI Taxonomy" id="328812"/>
    <lineage>
        <taxon>Bacteria</taxon>
        <taxon>Pseudomonadati</taxon>
        <taxon>Bacteroidota</taxon>
        <taxon>Bacteroidia</taxon>
        <taxon>Bacteroidales</taxon>
        <taxon>Tannerellaceae</taxon>
        <taxon>Parabacteroides</taxon>
    </lineage>
</organism>
<evidence type="ECO:0000256" key="10">
    <source>
        <dbReference type="ARBA" id="ARBA00023114"/>
    </source>
</evidence>
<dbReference type="InterPro" id="IPR054765">
    <property type="entry name" value="SLBB_dom"/>
</dbReference>
<gene>
    <name evidence="19" type="ORF">GKE01_20090</name>
</gene>
<dbReference type="PANTHER" id="PTHR33619">
    <property type="entry name" value="POLYSACCHARIDE EXPORT PROTEIN GFCE-RELATED"/>
    <property type="match status" value="1"/>
</dbReference>
<keyword evidence="6 15" id="KW-0812">Transmembrane</keyword>
<evidence type="ECO:0000256" key="16">
    <source>
        <dbReference type="SAM" id="SignalP"/>
    </source>
</evidence>
<evidence type="ECO:0000256" key="7">
    <source>
        <dbReference type="ARBA" id="ARBA00022729"/>
    </source>
</evidence>
<dbReference type="Gene3D" id="3.10.560.10">
    <property type="entry name" value="Outer membrane lipoprotein wza domain like"/>
    <property type="match status" value="1"/>
</dbReference>
<evidence type="ECO:0000259" key="17">
    <source>
        <dbReference type="Pfam" id="PF02563"/>
    </source>
</evidence>
<dbReference type="Pfam" id="PF22461">
    <property type="entry name" value="SLBB_2"/>
    <property type="match status" value="1"/>
</dbReference>
<evidence type="ECO:0000256" key="2">
    <source>
        <dbReference type="ARBA" id="ARBA00009450"/>
    </source>
</evidence>
<evidence type="ECO:0000256" key="1">
    <source>
        <dbReference type="ARBA" id="ARBA00004571"/>
    </source>
</evidence>
<comment type="caution">
    <text evidence="19">The sequence shown here is derived from an EMBL/GenBank/DDBJ whole genome shotgun (WGS) entry which is preliminary data.</text>
</comment>
<reference evidence="19" key="1">
    <citation type="journal article" date="2019" name="Nat. Med.">
        <title>A library of human gut bacterial isolates paired with longitudinal multiomics data enables mechanistic microbiome research.</title>
        <authorList>
            <person name="Poyet M."/>
            <person name="Groussin M."/>
            <person name="Gibbons S.M."/>
            <person name="Avila-Pacheco J."/>
            <person name="Jiang X."/>
            <person name="Kearney S.M."/>
            <person name="Perrotta A.R."/>
            <person name="Berdy B."/>
            <person name="Zhao S."/>
            <person name="Lieberman T.D."/>
            <person name="Swanson P.K."/>
            <person name="Smith M."/>
            <person name="Roesemann S."/>
            <person name="Alexander J.E."/>
            <person name="Rich S.A."/>
            <person name="Livny J."/>
            <person name="Vlamakis H."/>
            <person name="Clish C."/>
            <person name="Bullock K."/>
            <person name="Deik A."/>
            <person name="Scott J."/>
            <person name="Pierce K.A."/>
            <person name="Xavier R.J."/>
            <person name="Alm E.J."/>
        </authorList>
    </citation>
    <scope>NUCLEOTIDE SEQUENCE</scope>
    <source>
        <strain evidence="19">BIOML-A4</strain>
    </source>
</reference>
<keyword evidence="10" id="KW-0626">Porin</keyword>
<dbReference type="PROSITE" id="PS51257">
    <property type="entry name" value="PROKAR_LIPOPROTEIN"/>
    <property type="match status" value="1"/>
</dbReference>
<dbReference type="GO" id="GO:0046930">
    <property type="term" value="C:pore complex"/>
    <property type="evidence" value="ECO:0007669"/>
    <property type="project" value="UniProtKB-KW"/>
</dbReference>
<feature type="domain" description="SLBB" evidence="18">
    <location>
        <begin position="159"/>
        <end position="238"/>
    </location>
</feature>
<comment type="similarity">
    <text evidence="2">Belongs to the BexD/CtrA/VexA family.</text>
</comment>
<evidence type="ECO:0000256" key="5">
    <source>
        <dbReference type="ARBA" id="ARBA00022597"/>
    </source>
</evidence>